<evidence type="ECO:0000256" key="1">
    <source>
        <dbReference type="ARBA" id="ARBA00023015"/>
    </source>
</evidence>
<evidence type="ECO:0000256" key="4">
    <source>
        <dbReference type="PROSITE-ProRule" id="PRU00335"/>
    </source>
</evidence>
<evidence type="ECO:0000256" key="2">
    <source>
        <dbReference type="ARBA" id="ARBA00023125"/>
    </source>
</evidence>
<dbReference type="PANTHER" id="PTHR47752">
    <property type="entry name" value="HTH-TYPE TRANSCRIPTIONAL REPRESSOR FABR"/>
    <property type="match status" value="1"/>
</dbReference>
<dbReference type="EMBL" id="FNSV01000005">
    <property type="protein sequence ID" value="SED38906.1"/>
    <property type="molecule type" value="Genomic_DNA"/>
</dbReference>
<feature type="domain" description="HTH tetR-type" evidence="5">
    <location>
        <begin position="42"/>
        <end position="102"/>
    </location>
</feature>
<keyword evidence="7" id="KW-1185">Reference proteome</keyword>
<protein>
    <submittedName>
        <fullName evidence="6">DNA-binding transcriptional regulator, AcrR family</fullName>
    </submittedName>
</protein>
<evidence type="ECO:0000313" key="7">
    <source>
        <dbReference type="Proteomes" id="UP000183561"/>
    </source>
</evidence>
<reference evidence="7" key="1">
    <citation type="submission" date="2016-10" db="EMBL/GenBank/DDBJ databases">
        <authorList>
            <person name="Varghese N."/>
            <person name="Submissions S."/>
        </authorList>
    </citation>
    <scope>NUCLEOTIDE SEQUENCE [LARGE SCALE GENOMIC DNA]</scope>
    <source>
        <strain evidence="7">DSM 44498</strain>
    </source>
</reference>
<dbReference type="InterPro" id="IPR009057">
    <property type="entry name" value="Homeodomain-like_sf"/>
</dbReference>
<dbReference type="SUPFAM" id="SSF46689">
    <property type="entry name" value="Homeodomain-like"/>
    <property type="match status" value="1"/>
</dbReference>
<dbReference type="InterPro" id="IPR050692">
    <property type="entry name" value="HTH_transcr_repressor_FabR"/>
</dbReference>
<dbReference type="AlphaFoldDB" id="A0A1H5A8X1"/>
<proteinExistence type="predicted"/>
<dbReference type="Gene3D" id="1.10.357.10">
    <property type="entry name" value="Tetracycline Repressor, domain 2"/>
    <property type="match status" value="1"/>
</dbReference>
<dbReference type="PANTHER" id="PTHR47752:SF1">
    <property type="entry name" value="HTH-TYPE TRANSCRIPTIONAL REPRESSOR FABR"/>
    <property type="match status" value="1"/>
</dbReference>
<gene>
    <name evidence="6" type="ORF">SAMN04490239_8077</name>
</gene>
<dbReference type="Pfam" id="PF21943">
    <property type="entry name" value="TetR_C_46"/>
    <property type="match status" value="1"/>
</dbReference>
<accession>A0A1H5A8X1</accession>
<name>A0A1H5A8X1_9NOCA</name>
<dbReference type="InterPro" id="IPR001647">
    <property type="entry name" value="HTH_TetR"/>
</dbReference>
<keyword evidence="3" id="KW-0804">Transcription</keyword>
<keyword evidence="1" id="KW-0805">Transcription regulation</keyword>
<evidence type="ECO:0000259" key="5">
    <source>
        <dbReference type="PROSITE" id="PS50977"/>
    </source>
</evidence>
<sequence>MRMPDDEREHPEVVAVLSPANTLTAVSQSTGAEPESRAARKERTRKALLDGTLELMSDRSFAGVSLREIARTAGIVPTAFYRHFASIEELGVVLVEEGMRILRQMLRDARRTPSTKSAGASLDILVRQVRTHEAQFRFLSRERYGGVPEIRRAIATEMKLFVSELTVDLSRIDGLQTWDHDDLEMAADLIVSTMFAVVVDLLEADRPGSRSEAEVVARAERQLRLIMLGMSGWNPGKK</sequence>
<evidence type="ECO:0000256" key="3">
    <source>
        <dbReference type="ARBA" id="ARBA00023163"/>
    </source>
</evidence>
<dbReference type="InterPro" id="IPR054129">
    <property type="entry name" value="DesT_TetR_C"/>
</dbReference>
<evidence type="ECO:0000313" key="6">
    <source>
        <dbReference type="EMBL" id="SED38906.1"/>
    </source>
</evidence>
<feature type="DNA-binding region" description="H-T-H motif" evidence="4">
    <location>
        <begin position="65"/>
        <end position="84"/>
    </location>
</feature>
<keyword evidence="2 4" id="KW-0238">DNA-binding</keyword>
<dbReference type="Proteomes" id="UP000183561">
    <property type="component" value="Unassembled WGS sequence"/>
</dbReference>
<dbReference type="PROSITE" id="PS50977">
    <property type="entry name" value="HTH_TETR_2"/>
    <property type="match status" value="1"/>
</dbReference>
<dbReference type="Gene3D" id="1.10.10.60">
    <property type="entry name" value="Homeodomain-like"/>
    <property type="match status" value="1"/>
</dbReference>
<organism evidence="6 7">
    <name type="scientific">Rhodococcus koreensis</name>
    <dbReference type="NCBI Taxonomy" id="99653"/>
    <lineage>
        <taxon>Bacteria</taxon>
        <taxon>Bacillati</taxon>
        <taxon>Actinomycetota</taxon>
        <taxon>Actinomycetes</taxon>
        <taxon>Mycobacteriales</taxon>
        <taxon>Nocardiaceae</taxon>
        <taxon>Rhodococcus</taxon>
    </lineage>
</organism>
<dbReference type="Pfam" id="PF00440">
    <property type="entry name" value="TetR_N"/>
    <property type="match status" value="1"/>
</dbReference>
<dbReference type="GO" id="GO:0003677">
    <property type="term" value="F:DNA binding"/>
    <property type="evidence" value="ECO:0007669"/>
    <property type="project" value="UniProtKB-UniRule"/>
</dbReference>